<gene>
    <name evidence="1" type="ORF">RHSP_24104</name>
</gene>
<protein>
    <submittedName>
        <fullName evidence="1">Uncharacterized protein</fullName>
    </submittedName>
</protein>
<organism evidence="1 2">
    <name type="scientific">Rhizobium freirei PRF 81</name>
    <dbReference type="NCBI Taxonomy" id="363754"/>
    <lineage>
        <taxon>Bacteria</taxon>
        <taxon>Pseudomonadati</taxon>
        <taxon>Pseudomonadota</taxon>
        <taxon>Alphaproteobacteria</taxon>
        <taxon>Hyphomicrobiales</taxon>
        <taxon>Rhizobiaceae</taxon>
        <taxon>Rhizobium/Agrobacterium group</taxon>
        <taxon>Rhizobium</taxon>
    </lineage>
</organism>
<dbReference type="EMBL" id="AQHN01000056">
    <property type="protein sequence ID" value="ENN87182.1"/>
    <property type="molecule type" value="Genomic_DNA"/>
</dbReference>
<reference evidence="1 2" key="1">
    <citation type="journal article" date="2012" name="BMC Genomics">
        <title>Genomic basis of broad host range and environmental adaptability of Rhizobium tropici CIAT 899 and Rhizobium sp. PRF 81 which are used in inoculants for common bean (Phaseolus vulgaris L.).</title>
        <authorList>
            <person name="Ormeno-Orrillo E."/>
            <person name="Menna P."/>
            <person name="Almeida L.G."/>
            <person name="Ollero F.J."/>
            <person name="Nicolas M.F."/>
            <person name="Pains Rodrigues E."/>
            <person name="Shigueyoshi Nakatani A."/>
            <person name="Silva Batista J.S."/>
            <person name="Oliveira Chueire L.M."/>
            <person name="Souza R.C."/>
            <person name="Ribeiro Vasconcelos A.T."/>
            <person name="Megias M."/>
            <person name="Hungria M."/>
            <person name="Martinez-Romero E."/>
        </authorList>
    </citation>
    <scope>NUCLEOTIDE SEQUENCE [LARGE SCALE GENOMIC DNA]</scope>
    <source>
        <strain evidence="1 2">PRF 81</strain>
    </source>
</reference>
<keyword evidence="2" id="KW-1185">Reference proteome</keyword>
<sequence>MFRIALGEHVLFLRLQHRELADLVEITIEASLSGGNGRQGITGHDCAPSYSRFGSFWGRICAPSAKRTKAYGSRDPALNQCKDKYGETVIQGCSHASVIAA</sequence>
<evidence type="ECO:0000313" key="1">
    <source>
        <dbReference type="EMBL" id="ENN87182.1"/>
    </source>
</evidence>
<proteinExistence type="predicted"/>
<comment type="caution">
    <text evidence="1">The sequence shown here is derived from an EMBL/GenBank/DDBJ whole genome shotgun (WGS) entry which is preliminary data.</text>
</comment>
<accession>N6V857</accession>
<name>N6V857_9HYPH</name>
<dbReference type="AlphaFoldDB" id="N6V857"/>
<dbReference type="Proteomes" id="UP000012429">
    <property type="component" value="Unassembled WGS sequence"/>
</dbReference>
<evidence type="ECO:0000313" key="2">
    <source>
        <dbReference type="Proteomes" id="UP000012429"/>
    </source>
</evidence>